<dbReference type="EMBL" id="CP002842">
    <property type="protein sequence ID" value="AEH39505.1"/>
    <property type="molecule type" value="Genomic_DNA"/>
</dbReference>
<dbReference type="RefSeq" id="WP_013876043.1">
    <property type="nucleotide sequence ID" value="NC_015659.1"/>
</dbReference>
<accession>F8DER5</accession>
<proteinExistence type="predicted"/>
<keyword evidence="1" id="KW-0472">Membrane</keyword>
<dbReference type="KEGG" id="hxa:Halxa_0265"/>
<keyword evidence="1" id="KW-0812">Transmembrane</keyword>
<geneLocation type="plasmid" evidence="2 3">
    <name>pHALXA03</name>
</geneLocation>
<sequence>MTDDESFQDVFARGLVFGAGIFIGFALLYGLVLGGTTAVDAYGEQCSPEHTVEVHYTDGNTSDPMVYLPDGGKWESPWYCLGGDDYEQWNGTGERE</sequence>
<evidence type="ECO:0000256" key="1">
    <source>
        <dbReference type="SAM" id="Phobius"/>
    </source>
</evidence>
<dbReference type="HOGENOM" id="CLU_2353183_0_0_2"/>
<keyword evidence="1" id="KW-1133">Transmembrane helix</keyword>
<keyword evidence="3" id="KW-1185">Reference proteome</keyword>
<dbReference type="AlphaFoldDB" id="F8DER5"/>
<evidence type="ECO:0000313" key="3">
    <source>
        <dbReference type="Proteomes" id="UP000006794"/>
    </source>
</evidence>
<dbReference type="GeneID" id="10795619"/>
<feature type="transmembrane region" description="Helical" evidence="1">
    <location>
        <begin position="12"/>
        <end position="32"/>
    </location>
</feature>
<protein>
    <submittedName>
        <fullName evidence="2">Uncharacterized protein</fullName>
    </submittedName>
</protein>
<reference evidence="3" key="1">
    <citation type="journal article" date="2012" name="Stand. Genomic Sci.">
        <title>Complete genome sequence of Halopiger xanaduensis type strain (SH-6(T)).</title>
        <authorList>
            <person name="Anderson I."/>
            <person name="Tindall B.J."/>
            <person name="Rohde M."/>
            <person name="Lucas S."/>
            <person name="Han J."/>
            <person name="Lapidus A."/>
            <person name="Cheng J.F."/>
            <person name="Goodwin L."/>
            <person name="Pitluck S."/>
            <person name="Peters L."/>
            <person name="Pati A."/>
            <person name="Mikhailova N."/>
            <person name="Pagani I."/>
            <person name="Teshima H."/>
            <person name="Han C."/>
            <person name="Tapia R."/>
            <person name="Land M."/>
            <person name="Woyke T."/>
            <person name="Klenk H.P."/>
            <person name="Kyrpides N."/>
            <person name="Ivanova N."/>
        </authorList>
    </citation>
    <scope>NUCLEOTIDE SEQUENCE [LARGE SCALE GENOMIC DNA]</scope>
    <source>
        <strain evidence="3">DSM 18323 / JCM 14033 / SH-6</strain>
        <plasmid evidence="3">Plasmid pHALXA03</plasmid>
    </source>
</reference>
<dbReference type="Proteomes" id="UP000006794">
    <property type="component" value="Plasmid pHALXA03"/>
</dbReference>
<keyword evidence="2" id="KW-0614">Plasmid</keyword>
<organism evidence="2 3">
    <name type="scientific">Halopiger xanaduensis (strain DSM 18323 / JCM 14033 / SH-6)</name>
    <dbReference type="NCBI Taxonomy" id="797210"/>
    <lineage>
        <taxon>Archaea</taxon>
        <taxon>Methanobacteriati</taxon>
        <taxon>Methanobacteriota</taxon>
        <taxon>Stenosarchaea group</taxon>
        <taxon>Halobacteria</taxon>
        <taxon>Halobacteriales</taxon>
        <taxon>Natrialbaceae</taxon>
        <taxon>Halopiger</taxon>
    </lineage>
</organism>
<name>F8DER5_HALXS</name>
<gene>
    <name evidence="2" type="ordered locus">Halxa_0265</name>
</gene>
<evidence type="ECO:0000313" key="2">
    <source>
        <dbReference type="EMBL" id="AEH39505.1"/>
    </source>
</evidence>